<dbReference type="Gramene" id="CDY46992">
    <property type="protein sequence ID" value="CDY46992"/>
    <property type="gene ID" value="GSBRNA2T00086491001"/>
</dbReference>
<name>A0A078I8M1_BRANA</name>
<organism evidence="1 3">
    <name type="scientific">Brassica napus</name>
    <name type="common">Rape</name>
    <dbReference type="NCBI Taxonomy" id="3708"/>
    <lineage>
        <taxon>Eukaryota</taxon>
        <taxon>Viridiplantae</taxon>
        <taxon>Streptophyta</taxon>
        <taxon>Embryophyta</taxon>
        <taxon>Tracheophyta</taxon>
        <taxon>Spermatophyta</taxon>
        <taxon>Magnoliopsida</taxon>
        <taxon>eudicotyledons</taxon>
        <taxon>Gunneridae</taxon>
        <taxon>Pentapetalae</taxon>
        <taxon>rosids</taxon>
        <taxon>malvids</taxon>
        <taxon>Brassicales</taxon>
        <taxon>Brassicaceae</taxon>
        <taxon>Brassiceae</taxon>
        <taxon>Brassica</taxon>
    </lineage>
</organism>
<dbReference type="PaxDb" id="3708-A0A078I8M1"/>
<keyword evidence="3" id="KW-1185">Reference proteome</keyword>
<dbReference type="EMBL" id="LK032627">
    <property type="protein sequence ID" value="CDY45498.1"/>
    <property type="molecule type" value="Genomic_DNA"/>
</dbReference>
<sequence>MEKDLTSLEEDELPRSLYVQVSTESLAASRCFSNSTERRGTTPMTSLFLLVRSLVVCYAVLRVIPFSSLKLLCEDRGVVTRSPSSYLNRNVGRVMA</sequence>
<reference evidence="1 3" key="1">
    <citation type="journal article" date="2014" name="Science">
        <title>Plant genetics. Early allopolyploid evolution in the post-Neolithic Brassica napus oilseed genome.</title>
        <authorList>
            <person name="Chalhoub B."/>
            <person name="Denoeud F."/>
            <person name="Liu S."/>
            <person name="Parkin I.A."/>
            <person name="Tang H."/>
            <person name="Wang X."/>
            <person name="Chiquet J."/>
            <person name="Belcram H."/>
            <person name="Tong C."/>
            <person name="Samans B."/>
            <person name="Correa M."/>
            <person name="Da Silva C."/>
            <person name="Just J."/>
            <person name="Falentin C."/>
            <person name="Koh C.S."/>
            <person name="Le Clainche I."/>
            <person name="Bernard M."/>
            <person name="Bento P."/>
            <person name="Noel B."/>
            <person name="Labadie K."/>
            <person name="Alberti A."/>
            <person name="Charles M."/>
            <person name="Arnaud D."/>
            <person name="Guo H."/>
            <person name="Daviaud C."/>
            <person name="Alamery S."/>
            <person name="Jabbari K."/>
            <person name="Zhao M."/>
            <person name="Edger P.P."/>
            <person name="Chelaifa H."/>
            <person name="Tack D."/>
            <person name="Lassalle G."/>
            <person name="Mestiri I."/>
            <person name="Schnel N."/>
            <person name="Le Paslier M.C."/>
            <person name="Fan G."/>
            <person name="Renault V."/>
            <person name="Bayer P.E."/>
            <person name="Golicz A.A."/>
            <person name="Manoli S."/>
            <person name="Lee T.H."/>
            <person name="Thi V.H."/>
            <person name="Chalabi S."/>
            <person name="Hu Q."/>
            <person name="Fan C."/>
            <person name="Tollenaere R."/>
            <person name="Lu Y."/>
            <person name="Battail C."/>
            <person name="Shen J."/>
            <person name="Sidebottom C.H."/>
            <person name="Wang X."/>
            <person name="Canaguier A."/>
            <person name="Chauveau A."/>
            <person name="Berard A."/>
            <person name="Deniot G."/>
            <person name="Guan M."/>
            <person name="Liu Z."/>
            <person name="Sun F."/>
            <person name="Lim Y.P."/>
            <person name="Lyons E."/>
            <person name="Town C.D."/>
            <person name="Bancroft I."/>
            <person name="Wang X."/>
            <person name="Meng J."/>
            <person name="Ma J."/>
            <person name="Pires J.C."/>
            <person name="King G.J."/>
            <person name="Brunel D."/>
            <person name="Delourme R."/>
            <person name="Renard M."/>
            <person name="Aury J.M."/>
            <person name="Adams K.L."/>
            <person name="Batley J."/>
            <person name="Snowdon R.J."/>
            <person name="Tost J."/>
            <person name="Edwards D."/>
            <person name="Zhou Y."/>
            <person name="Hua W."/>
            <person name="Sharpe A.G."/>
            <person name="Paterson A.H."/>
            <person name="Guan C."/>
            <person name="Wincker P."/>
        </authorList>
    </citation>
    <scope>NUCLEOTIDE SEQUENCE [LARGE SCALE GENOMIC DNA]</scope>
    <source>
        <strain evidence="3">cv. Darmor-bzh</strain>
    </source>
</reference>
<gene>
    <name evidence="1" type="primary">BnaCnng12570D</name>
    <name evidence="2" type="synonym">BnaC09g14120D</name>
    <name evidence="1" type="ORF">GSBRNA2T00082158001</name>
    <name evidence="2" type="ORF">GSBRNA2T00086491001</name>
</gene>
<protein>
    <submittedName>
        <fullName evidence="2">BnaC09g14120D protein</fullName>
    </submittedName>
    <submittedName>
        <fullName evidence="1">BnaCnng12570D protein</fullName>
    </submittedName>
</protein>
<accession>A0A078I8M1</accession>
<evidence type="ECO:0000313" key="2">
    <source>
        <dbReference type="EMBL" id="CDY46992.1"/>
    </source>
</evidence>
<dbReference type="AlphaFoldDB" id="A0A078I8M1"/>
<dbReference type="EMBL" id="LK032693">
    <property type="protein sequence ID" value="CDY46992.1"/>
    <property type="molecule type" value="Genomic_DNA"/>
</dbReference>
<evidence type="ECO:0000313" key="1">
    <source>
        <dbReference type="EMBL" id="CDY45498.1"/>
    </source>
</evidence>
<dbReference type="Proteomes" id="UP000028999">
    <property type="component" value="Unassembled WGS sequence"/>
</dbReference>
<reference evidence="1" key="2">
    <citation type="submission" date="2014-06" db="EMBL/GenBank/DDBJ databases">
        <authorList>
            <person name="Genoscope - CEA"/>
        </authorList>
    </citation>
    <scope>NUCLEOTIDE SEQUENCE</scope>
</reference>
<evidence type="ECO:0000313" key="3">
    <source>
        <dbReference type="Proteomes" id="UP000028999"/>
    </source>
</evidence>
<dbReference type="Gramene" id="CDY45498">
    <property type="protein sequence ID" value="CDY45498"/>
    <property type="gene ID" value="GSBRNA2T00082158001"/>
</dbReference>
<proteinExistence type="predicted"/>